<protein>
    <submittedName>
        <fullName evidence="1">Maleylacetate reductase and hydroxyquinol 1,2-dioxygenase domain-containing protein</fullName>
    </submittedName>
</protein>
<evidence type="ECO:0000313" key="1">
    <source>
        <dbReference type="EMBL" id="MEJ8655133.1"/>
    </source>
</evidence>
<comment type="caution">
    <text evidence="1">The sequence shown here is derived from an EMBL/GenBank/DDBJ whole genome shotgun (WGS) entry which is preliminary data.</text>
</comment>
<evidence type="ECO:0000313" key="2">
    <source>
        <dbReference type="Proteomes" id="UP001375539"/>
    </source>
</evidence>
<dbReference type="Proteomes" id="UP001375539">
    <property type="component" value="Unassembled WGS sequence"/>
</dbReference>
<keyword evidence="2" id="KW-1185">Reference proteome</keyword>
<accession>A0ACC6Q9M5</accession>
<gene>
    <name evidence="1" type="ORF">WKI58_01095</name>
</gene>
<sequence length="672" mass="71276">MGNFVYTSHPSRIIFGTGTVGQVRDEVERLGASRVLLLSSPPVAKAAARVRDVLGDVTVAEFDGAAMHTPVEVTERALGVLREHSADCLVAVGGGSTTGLAKALALRTGLPQLILPTTYAGSEVTPVLGETRDGRKTTQSSPEILPETVVYDVEFTRDLPVGMSVTSAVNALAHAVEALYAPQANPVIDGMALDAIRKVARALPVLVADPSDTAARADLLHAAWLSGTCLAAVGMGLHHKLCHTLGGAFDLPHAQTHTVILPHAMAYNAPAAQDVMDRIADALGVADAPSGMYDLIASLGGPTSLRELGMAEGDLPRAAQLATATPYPNPRELTPEGIEGLLHDAWEGRRPAVPPAQAQAQAQAPAPAPASDVQGAASDPQGPAPDVELLTAQVLASFADAPDPRVGHLLGDLVRHLHHFVTSNDVTESEWQYAIDFLTRTGQLSTSTRQEFVLLSDTLGVSSVVDLLTNSRTPQTTPSAVLGPFYTDGPPETPQGGDLSQGVAGTPLWADIRITDTDGLPLPGAVVDVWQANEDGFYDVQLPELEGPVLRGRLRTDDEGRLRFWTILPAEYPIPDDGPVGQMLRAVGRHPYRAPHVHFMISAPGHQRLVTQLFVEGGPYMDSDTVFGVKEGLIADFERRVGPTPDGRVVDGEWRSLHFTFRIARLATGPAR</sequence>
<name>A0ACC6Q9M5_9ACTN</name>
<proteinExistence type="predicted"/>
<organism evidence="1 2">
    <name type="scientific">Streptomyces pratisoli</name>
    <dbReference type="NCBI Taxonomy" id="3139917"/>
    <lineage>
        <taxon>Bacteria</taxon>
        <taxon>Bacillati</taxon>
        <taxon>Actinomycetota</taxon>
        <taxon>Actinomycetes</taxon>
        <taxon>Kitasatosporales</taxon>
        <taxon>Streptomycetaceae</taxon>
        <taxon>Streptomyces</taxon>
    </lineage>
</organism>
<dbReference type="EMBL" id="JBBKAI010000002">
    <property type="protein sequence ID" value="MEJ8655133.1"/>
    <property type="molecule type" value="Genomic_DNA"/>
</dbReference>
<reference evidence="1" key="1">
    <citation type="submission" date="2024-03" db="EMBL/GenBank/DDBJ databases">
        <title>Novel Streptomyces species of biotechnological and ecological value are a feature of Machair soil.</title>
        <authorList>
            <person name="Prole J.R."/>
            <person name="Goodfellow M."/>
            <person name="Allenby N."/>
            <person name="Ward A.C."/>
        </authorList>
    </citation>
    <scope>NUCLEOTIDE SEQUENCE</scope>
    <source>
        <strain evidence="1">MS1.AVA.4</strain>
    </source>
</reference>